<proteinExistence type="inferred from homology"/>
<protein>
    <recommendedName>
        <fullName evidence="4">Methyltransferase</fullName>
        <ecNumber evidence="4">2.1.1.-</ecNumber>
    </recommendedName>
</protein>
<dbReference type="InterPro" id="IPR001091">
    <property type="entry name" value="RM_Methyltransferase"/>
</dbReference>
<comment type="catalytic activity">
    <reaction evidence="3">
        <text>a 2'-deoxyadenosine in DNA + S-adenosyl-L-methionine = an N(6)-methyl-2'-deoxyadenosine in DNA + S-adenosyl-L-homocysteine + H(+)</text>
        <dbReference type="Rhea" id="RHEA:15197"/>
        <dbReference type="Rhea" id="RHEA-COMP:12418"/>
        <dbReference type="Rhea" id="RHEA-COMP:12419"/>
        <dbReference type="ChEBI" id="CHEBI:15378"/>
        <dbReference type="ChEBI" id="CHEBI:57856"/>
        <dbReference type="ChEBI" id="CHEBI:59789"/>
        <dbReference type="ChEBI" id="CHEBI:90615"/>
        <dbReference type="ChEBI" id="CHEBI:90616"/>
        <dbReference type="EC" id="2.1.1.72"/>
    </reaction>
</comment>
<evidence type="ECO:0000313" key="6">
    <source>
        <dbReference type="EMBL" id="BDV33914.1"/>
    </source>
</evidence>
<dbReference type="RefSeq" id="WP_281931469.1">
    <property type="nucleotide sequence ID" value="NZ_AP027142.1"/>
</dbReference>
<dbReference type="PRINTS" id="PR00508">
    <property type="entry name" value="S21N4MTFRASE"/>
</dbReference>
<keyword evidence="2" id="KW-0808">Transferase</keyword>
<dbReference type="Gene3D" id="3.40.50.150">
    <property type="entry name" value="Vaccinia Virus protein VP39"/>
    <property type="match status" value="2"/>
</dbReference>
<evidence type="ECO:0000259" key="5">
    <source>
        <dbReference type="Pfam" id="PF01555"/>
    </source>
</evidence>
<keyword evidence="1 6" id="KW-0489">Methyltransferase</keyword>
<dbReference type="GO" id="GO:0008168">
    <property type="term" value="F:methyltransferase activity"/>
    <property type="evidence" value="ECO:0007669"/>
    <property type="project" value="UniProtKB-KW"/>
</dbReference>
<evidence type="ECO:0000256" key="1">
    <source>
        <dbReference type="ARBA" id="ARBA00022603"/>
    </source>
</evidence>
<name>A0ABM8E7G6_9HYPH</name>
<accession>A0ABM8E7G6</accession>
<dbReference type="Proteomes" id="UP001317629">
    <property type="component" value="Chromosome"/>
</dbReference>
<gene>
    <name evidence="6" type="ORF">SS37A_14430</name>
</gene>
<evidence type="ECO:0000313" key="7">
    <source>
        <dbReference type="Proteomes" id="UP001317629"/>
    </source>
</evidence>
<dbReference type="GO" id="GO:0032259">
    <property type="term" value="P:methylation"/>
    <property type="evidence" value="ECO:0007669"/>
    <property type="project" value="UniProtKB-KW"/>
</dbReference>
<evidence type="ECO:0000256" key="4">
    <source>
        <dbReference type="RuleBase" id="RU362026"/>
    </source>
</evidence>
<comment type="similarity">
    <text evidence="4">Belongs to the N(4)/N(6)-methyltransferase family.</text>
</comment>
<dbReference type="EC" id="2.1.1.-" evidence="4"/>
<dbReference type="EMBL" id="AP027142">
    <property type="protein sequence ID" value="BDV33914.1"/>
    <property type="molecule type" value="Genomic_DNA"/>
</dbReference>
<organism evidence="6 7">
    <name type="scientific">Methylocystis iwaonis</name>
    <dbReference type="NCBI Taxonomy" id="2885079"/>
    <lineage>
        <taxon>Bacteria</taxon>
        <taxon>Pseudomonadati</taxon>
        <taxon>Pseudomonadota</taxon>
        <taxon>Alphaproteobacteria</taxon>
        <taxon>Hyphomicrobiales</taxon>
        <taxon>Methylocystaceae</taxon>
        <taxon>Methylocystis</taxon>
    </lineage>
</organism>
<dbReference type="PANTHER" id="PTHR13370:SF3">
    <property type="entry name" value="TRNA (GUANINE(10)-N2)-METHYLTRANSFERASE HOMOLOG"/>
    <property type="match status" value="1"/>
</dbReference>
<keyword evidence="7" id="KW-1185">Reference proteome</keyword>
<dbReference type="InterPro" id="IPR002941">
    <property type="entry name" value="DNA_methylase_N4/N6"/>
</dbReference>
<dbReference type="InterPro" id="IPR029063">
    <property type="entry name" value="SAM-dependent_MTases_sf"/>
</dbReference>
<evidence type="ECO:0000256" key="3">
    <source>
        <dbReference type="ARBA" id="ARBA00047942"/>
    </source>
</evidence>
<feature type="domain" description="DNA methylase N-4/N-6" evidence="5">
    <location>
        <begin position="107"/>
        <end position="192"/>
    </location>
</feature>
<sequence length="219" mass="24433">MQRVEHLAEGVTLYLGDCREILPGLGRFDATVTDPPYGLGNKMQGGTWAAKDGFKEMLQWDRAPPPSVLLEEIIAMSNAAIFWGGQYFVLPPSRCWLIWNKTNAVPTMADFETAWTNLDRPSKRYDAPVGRVEFGHPTQKPLPLIEWTLGFIPLARSILDPFMGSGTTGVAAVKLGRLFTGIEIQPKYFDIACRRISDALARPDLFVEPPKPPKQESFL</sequence>
<dbReference type="Pfam" id="PF01555">
    <property type="entry name" value="N6_N4_Mtase"/>
    <property type="match status" value="1"/>
</dbReference>
<reference evidence="6 7" key="1">
    <citation type="journal article" date="2023" name="Int. J. Syst. Evol. Microbiol.">
        <title>Methylocystis iwaonis sp. nov., a type II methane-oxidizing bacterium from surface soil of a rice paddy field in Japan, and emended description of the genus Methylocystis (ex Whittenbury et al. 1970) Bowman et al. 1993.</title>
        <authorList>
            <person name="Kaise H."/>
            <person name="Sawadogo J.B."/>
            <person name="Alam M.S."/>
            <person name="Ueno C."/>
            <person name="Dianou D."/>
            <person name="Shinjo R."/>
            <person name="Asakawa S."/>
        </authorList>
    </citation>
    <scope>NUCLEOTIDE SEQUENCE [LARGE SCALE GENOMIC DNA]</scope>
    <source>
        <strain evidence="6 7">SS37A-Re</strain>
    </source>
</reference>
<dbReference type="PANTHER" id="PTHR13370">
    <property type="entry name" value="RNA METHYLASE-RELATED"/>
    <property type="match status" value="1"/>
</dbReference>
<evidence type="ECO:0000256" key="2">
    <source>
        <dbReference type="ARBA" id="ARBA00022679"/>
    </source>
</evidence>
<dbReference type="SUPFAM" id="SSF53335">
    <property type="entry name" value="S-adenosyl-L-methionine-dependent methyltransferases"/>
    <property type="match status" value="1"/>
</dbReference>